<accession>A0A6V7R4T2</accession>
<organism evidence="2 3">
    <name type="scientific">Phocicoccus schoeneichii</name>
    <dbReference type="NCBI Taxonomy" id="1812261"/>
    <lineage>
        <taxon>Bacteria</taxon>
        <taxon>Bacillati</taxon>
        <taxon>Bacillota</taxon>
        <taxon>Bacilli</taxon>
        <taxon>Bacillales</taxon>
        <taxon>Salinicoccaceae</taxon>
        <taxon>Phocicoccus</taxon>
    </lineage>
</organism>
<dbReference type="GO" id="GO:0016491">
    <property type="term" value="F:oxidoreductase activity"/>
    <property type="evidence" value="ECO:0007669"/>
    <property type="project" value="InterPro"/>
</dbReference>
<gene>
    <name evidence="2" type="ORF">JEOSCH030_00278</name>
</gene>
<dbReference type="AlphaFoldDB" id="A0A6V7R4T2"/>
<sequence length="212" mass="24193">MDIEVYLDTSCPFCYIGKRNLETALKELGEENFNVKYKSFELDNQAEKYPTKSLYEMLAERYQSTEEAIKENNKSLISNAEKVGITLNLDDVIPSNTRDAHRLIKYAAESGREQTLLDALYYAHFTENKNLADHDTLVEVASKNGLEAEKTREMLEDSSLYTEEVIADENYAYVLGIQGVPFFIFNNSHALNGAREPQHYIEAIRQAEAEAK</sequence>
<dbReference type="CDD" id="cd03024">
    <property type="entry name" value="DsbA_FrnE"/>
    <property type="match status" value="1"/>
</dbReference>
<dbReference type="InterPro" id="IPR036249">
    <property type="entry name" value="Thioredoxin-like_sf"/>
</dbReference>
<proteinExistence type="predicted"/>
<dbReference type="Proteomes" id="UP000521032">
    <property type="component" value="Unassembled WGS sequence"/>
</dbReference>
<dbReference type="InterPro" id="IPR001853">
    <property type="entry name" value="DSBA-like_thioredoxin_dom"/>
</dbReference>
<dbReference type="Gene3D" id="3.40.30.10">
    <property type="entry name" value="Glutaredoxin"/>
    <property type="match status" value="1"/>
</dbReference>
<protein>
    <submittedName>
        <fullName evidence="2">DSBA-like thioredoxin domain protein</fullName>
    </submittedName>
</protein>
<feature type="domain" description="DSBA-like thioredoxin" evidence="1">
    <location>
        <begin position="3"/>
        <end position="203"/>
    </location>
</feature>
<dbReference type="SUPFAM" id="SSF52833">
    <property type="entry name" value="Thioredoxin-like"/>
    <property type="match status" value="1"/>
</dbReference>
<name>A0A6V7R4T2_9BACL</name>
<evidence type="ECO:0000313" key="2">
    <source>
        <dbReference type="EMBL" id="CAD2072449.1"/>
    </source>
</evidence>
<comment type="caution">
    <text evidence="2">The sequence shown here is derived from an EMBL/GenBank/DDBJ whole genome shotgun (WGS) entry which is preliminary data.</text>
</comment>
<keyword evidence="3" id="KW-1185">Reference proteome</keyword>
<reference evidence="2 3" key="1">
    <citation type="submission" date="2020-07" db="EMBL/GenBank/DDBJ databases">
        <authorList>
            <person name="Criscuolo A."/>
        </authorList>
    </citation>
    <scope>NUCLEOTIDE SEQUENCE [LARGE SCALE GENOMIC DNA]</scope>
    <source>
        <strain evidence="3">CIP 111030</strain>
    </source>
</reference>
<dbReference type="EMBL" id="CAJEWE010000006">
    <property type="protein sequence ID" value="CAD2072449.1"/>
    <property type="molecule type" value="Genomic_DNA"/>
</dbReference>
<dbReference type="PANTHER" id="PTHR13887:SF41">
    <property type="entry name" value="THIOREDOXIN SUPERFAMILY PROTEIN"/>
    <property type="match status" value="1"/>
</dbReference>
<dbReference type="RefSeq" id="WP_186084867.1">
    <property type="nucleotide sequence ID" value="NZ_BMDB01000001.1"/>
</dbReference>
<dbReference type="PANTHER" id="PTHR13887">
    <property type="entry name" value="GLUTATHIONE S-TRANSFERASE KAPPA"/>
    <property type="match status" value="1"/>
</dbReference>
<evidence type="ECO:0000313" key="3">
    <source>
        <dbReference type="Proteomes" id="UP000521032"/>
    </source>
</evidence>
<evidence type="ECO:0000259" key="1">
    <source>
        <dbReference type="Pfam" id="PF01323"/>
    </source>
</evidence>
<dbReference type="Pfam" id="PF01323">
    <property type="entry name" value="DSBA"/>
    <property type="match status" value="1"/>
</dbReference>